<comment type="caution">
    <text evidence="1">The sequence shown here is derived from an EMBL/GenBank/DDBJ whole genome shotgun (WGS) entry which is preliminary data.</text>
</comment>
<dbReference type="EMBL" id="JACVVK020000007">
    <property type="protein sequence ID" value="KAK7506441.1"/>
    <property type="molecule type" value="Genomic_DNA"/>
</dbReference>
<dbReference type="AlphaFoldDB" id="A0ABD0M3T4"/>
<proteinExistence type="predicted"/>
<dbReference type="PANTHER" id="PTHR21053">
    <property type="entry name" value="TRANSCRIPTION ELONGATION FACTOR, MITOCHONDRIAL"/>
    <property type="match status" value="1"/>
</dbReference>
<gene>
    <name evidence="1" type="ORF">BaRGS_00002553</name>
</gene>
<organism evidence="1 2">
    <name type="scientific">Batillaria attramentaria</name>
    <dbReference type="NCBI Taxonomy" id="370345"/>
    <lineage>
        <taxon>Eukaryota</taxon>
        <taxon>Metazoa</taxon>
        <taxon>Spiralia</taxon>
        <taxon>Lophotrochozoa</taxon>
        <taxon>Mollusca</taxon>
        <taxon>Gastropoda</taxon>
        <taxon>Caenogastropoda</taxon>
        <taxon>Sorbeoconcha</taxon>
        <taxon>Cerithioidea</taxon>
        <taxon>Batillariidae</taxon>
        <taxon>Batillaria</taxon>
    </lineage>
</organism>
<evidence type="ECO:0000313" key="1">
    <source>
        <dbReference type="EMBL" id="KAK7506441.1"/>
    </source>
</evidence>
<name>A0ABD0M3T4_9CAEN</name>
<protein>
    <submittedName>
        <fullName evidence="1">Uncharacterized protein</fullName>
    </submittedName>
</protein>
<evidence type="ECO:0000313" key="2">
    <source>
        <dbReference type="Proteomes" id="UP001519460"/>
    </source>
</evidence>
<reference evidence="1 2" key="1">
    <citation type="journal article" date="2023" name="Sci. Data">
        <title>Genome assembly of the Korean intertidal mud-creeper Batillaria attramentaria.</title>
        <authorList>
            <person name="Patra A.K."/>
            <person name="Ho P.T."/>
            <person name="Jun S."/>
            <person name="Lee S.J."/>
            <person name="Kim Y."/>
            <person name="Won Y.J."/>
        </authorList>
    </citation>
    <scope>NUCLEOTIDE SEQUENCE [LARGE SCALE GENOMIC DNA]</scope>
    <source>
        <strain evidence="1">Wonlab-2016</strain>
    </source>
</reference>
<accession>A0ABD0M3T4</accession>
<dbReference type="PANTHER" id="PTHR21053:SF2">
    <property type="entry name" value="TRANSCRIPTION ELONGATION FACTOR, MITOCHONDRIAL"/>
    <property type="match status" value="1"/>
</dbReference>
<dbReference type="Proteomes" id="UP001519460">
    <property type="component" value="Unassembled WGS sequence"/>
</dbReference>
<sequence length="180" mass="20716">MSRDLTLESWNTVPLLSKPFHKVDHVLFLEKLLQVVEQLPKSDVYVFESKIYRYTSLRVVPFLTNLRILEAMLVTLLNSQLAITGQHHAFFLKPNSVMRFFNLAVGGERVSGQHILRDLQRSVHEDSGNTSMVADVEVPAGLWEQYWQEQSIGQEKLANCFLLAVAFYKLVVLRTHSLQF</sequence>
<dbReference type="InterPro" id="IPR039150">
    <property type="entry name" value="TEFM"/>
</dbReference>
<keyword evidence="2" id="KW-1185">Reference proteome</keyword>